<proteinExistence type="predicted"/>
<name>A0ABQ3ZFZ7_9ACTN</name>
<feature type="transmembrane region" description="Helical" evidence="2">
    <location>
        <begin position="48"/>
        <end position="69"/>
    </location>
</feature>
<reference evidence="3 4" key="1">
    <citation type="submission" date="2021-01" db="EMBL/GenBank/DDBJ databases">
        <title>Whole genome shotgun sequence of Actinoplanes humidus NBRC 14915.</title>
        <authorList>
            <person name="Komaki H."/>
            <person name="Tamura T."/>
        </authorList>
    </citation>
    <scope>NUCLEOTIDE SEQUENCE [LARGE SCALE GENOMIC DNA]</scope>
    <source>
        <strain evidence="3 4">NBRC 14915</strain>
    </source>
</reference>
<keyword evidence="2" id="KW-0472">Membrane</keyword>
<evidence type="ECO:0000256" key="1">
    <source>
        <dbReference type="SAM" id="MobiDB-lite"/>
    </source>
</evidence>
<keyword evidence="4" id="KW-1185">Reference proteome</keyword>
<dbReference type="Proteomes" id="UP000603200">
    <property type="component" value="Unassembled WGS sequence"/>
</dbReference>
<keyword evidence="2" id="KW-1133">Transmembrane helix</keyword>
<feature type="region of interest" description="Disordered" evidence="1">
    <location>
        <begin position="1"/>
        <end position="48"/>
    </location>
</feature>
<evidence type="ECO:0000313" key="3">
    <source>
        <dbReference type="EMBL" id="GIE17197.1"/>
    </source>
</evidence>
<evidence type="ECO:0000256" key="2">
    <source>
        <dbReference type="SAM" id="Phobius"/>
    </source>
</evidence>
<dbReference type="RefSeq" id="WP_203834504.1">
    <property type="nucleotide sequence ID" value="NZ_BAAATV010000001.1"/>
</dbReference>
<protein>
    <submittedName>
        <fullName evidence="3">Uncharacterized protein</fullName>
    </submittedName>
</protein>
<evidence type="ECO:0000313" key="4">
    <source>
        <dbReference type="Proteomes" id="UP000603200"/>
    </source>
</evidence>
<dbReference type="EMBL" id="BOMN01000005">
    <property type="protein sequence ID" value="GIE17197.1"/>
    <property type="molecule type" value="Genomic_DNA"/>
</dbReference>
<sequence length="89" mass="9082">MVSFGASAAIGQGTDNPLRTAAGIAETEARRAGSVSTGVGGPPAGRTAGVMTSSVLSQVLLSLGLIVLLERRRGVRTDIKENSWTSVSR</sequence>
<accession>A0ABQ3ZFZ7</accession>
<keyword evidence="2" id="KW-0812">Transmembrane</keyword>
<organism evidence="3 4">
    <name type="scientific">Winogradskya humida</name>
    <dbReference type="NCBI Taxonomy" id="113566"/>
    <lineage>
        <taxon>Bacteria</taxon>
        <taxon>Bacillati</taxon>
        <taxon>Actinomycetota</taxon>
        <taxon>Actinomycetes</taxon>
        <taxon>Micromonosporales</taxon>
        <taxon>Micromonosporaceae</taxon>
        <taxon>Winogradskya</taxon>
    </lineage>
</organism>
<gene>
    <name evidence="3" type="ORF">Ahu01nite_002990</name>
</gene>
<comment type="caution">
    <text evidence="3">The sequence shown here is derived from an EMBL/GenBank/DDBJ whole genome shotgun (WGS) entry which is preliminary data.</text>
</comment>